<accession>A0A485KR36</accession>
<keyword evidence="4" id="KW-1185">Reference proteome</keyword>
<keyword evidence="1" id="KW-0175">Coiled coil</keyword>
<feature type="coiled-coil region" evidence="1">
    <location>
        <begin position="26"/>
        <end position="94"/>
    </location>
</feature>
<dbReference type="Proteomes" id="UP000332933">
    <property type="component" value="Unassembled WGS sequence"/>
</dbReference>
<evidence type="ECO:0000313" key="4">
    <source>
        <dbReference type="Proteomes" id="UP000332933"/>
    </source>
</evidence>
<proteinExistence type="predicted"/>
<name>A0A485KR36_9STRA</name>
<evidence type="ECO:0000313" key="3">
    <source>
        <dbReference type="EMBL" id="VFT87341.1"/>
    </source>
</evidence>
<gene>
    <name evidence="3" type="primary">Aste57867_10467</name>
    <name evidence="2" type="ORF">As57867_010427</name>
    <name evidence="3" type="ORF">ASTE57867_10467</name>
</gene>
<evidence type="ECO:0000256" key="1">
    <source>
        <dbReference type="SAM" id="Coils"/>
    </source>
</evidence>
<reference evidence="3 4" key="1">
    <citation type="submission" date="2019-03" db="EMBL/GenBank/DDBJ databases">
        <authorList>
            <person name="Gaulin E."/>
            <person name="Dumas B."/>
        </authorList>
    </citation>
    <scope>NUCLEOTIDE SEQUENCE [LARGE SCALE GENOMIC DNA]</scope>
    <source>
        <strain evidence="3">CBS 568.67</strain>
    </source>
</reference>
<dbReference type="EMBL" id="VJMH01005209">
    <property type="protein sequence ID" value="KAF0698945.1"/>
    <property type="molecule type" value="Genomic_DNA"/>
</dbReference>
<sequence>MATFGLGFDGTGRMEMKAEPAVAITSEQAAAKIQEIKTQMKAERRMRKRAYIRRFMQTYRTRGKAEFNDLKAQADALEDELETLLERKRTRETVQVYAHAPSTSSALPWREIAAALLEHRRLALTEHAELTHESRDVSVLVQTMQAWVASMISIPASPQPHRPVWRRASLVAHHASRTLGKEWIADLMYHNTSAVFEEYEFPAFDVSVNDINMRETRDDAALCVELRHQSTIVATSIDAIMAVYRRHLCTMLMVDGLGSSMPIETVVESTPTTSLHHMCTSHGEHIHLLYGEFRARDRHVFVVQQIDHDEALEASKTRRQRHRRSWFEFCRVGDDGQWVFRSLYVVSQSYWQDGTYLALEEDAMDWCVDLHGMPEERREARYRQAGLSHTATLYEHSYERFAELLAGMRLDDKPNENMQDE</sequence>
<dbReference type="EMBL" id="CAADRA010005230">
    <property type="protein sequence ID" value="VFT87341.1"/>
    <property type="molecule type" value="Genomic_DNA"/>
</dbReference>
<organism evidence="3 4">
    <name type="scientific">Aphanomyces stellatus</name>
    <dbReference type="NCBI Taxonomy" id="120398"/>
    <lineage>
        <taxon>Eukaryota</taxon>
        <taxon>Sar</taxon>
        <taxon>Stramenopiles</taxon>
        <taxon>Oomycota</taxon>
        <taxon>Saprolegniomycetes</taxon>
        <taxon>Saprolegniales</taxon>
        <taxon>Verrucalvaceae</taxon>
        <taxon>Aphanomyces</taxon>
    </lineage>
</organism>
<evidence type="ECO:0000313" key="2">
    <source>
        <dbReference type="EMBL" id="KAF0698945.1"/>
    </source>
</evidence>
<reference evidence="2" key="2">
    <citation type="submission" date="2019-06" db="EMBL/GenBank/DDBJ databases">
        <title>Genomics analysis of Aphanomyces spp. identifies a new class of oomycete effector associated with host adaptation.</title>
        <authorList>
            <person name="Gaulin E."/>
        </authorList>
    </citation>
    <scope>NUCLEOTIDE SEQUENCE</scope>
    <source>
        <strain evidence="2">CBS 578.67</strain>
    </source>
</reference>
<protein>
    <submittedName>
        <fullName evidence="3">Aste57867_10467 protein</fullName>
    </submittedName>
</protein>
<dbReference type="AlphaFoldDB" id="A0A485KR36"/>